<reference evidence="3" key="1">
    <citation type="submission" date="2012-01" db="EMBL/GenBank/DDBJ databases">
        <title>The Genome Sequence of Oreochromis niloticus (Nile Tilapia).</title>
        <authorList>
            <consortium name="Broad Institute Genome Assembly Team"/>
            <consortium name="Broad Institute Sequencing Platform"/>
            <person name="Di Palma F."/>
            <person name="Johnson J."/>
            <person name="Lander E.S."/>
            <person name="Lindblad-Toh K."/>
        </authorList>
    </citation>
    <scope>NUCLEOTIDE SEQUENCE [LARGE SCALE GENOMIC DNA]</scope>
</reference>
<feature type="region of interest" description="Disordered" evidence="1">
    <location>
        <begin position="49"/>
        <end position="71"/>
    </location>
</feature>
<reference evidence="2" key="3">
    <citation type="submission" date="2025-09" db="UniProtKB">
        <authorList>
            <consortium name="Ensembl"/>
        </authorList>
    </citation>
    <scope>IDENTIFICATION</scope>
</reference>
<dbReference type="GeneTree" id="ENSGT00940000177019"/>
<dbReference type="AlphaFoldDB" id="A0A669C520"/>
<dbReference type="Proteomes" id="UP000005207">
    <property type="component" value="Linkage group LG13"/>
</dbReference>
<dbReference type="Ensembl" id="ENSONIT00000063973.1">
    <property type="protein sequence ID" value="ENSONIP00000042858.1"/>
    <property type="gene ID" value="ENSONIG00000028050.1"/>
</dbReference>
<feature type="compositionally biased region" description="Low complexity" evidence="1">
    <location>
        <begin position="97"/>
        <end position="112"/>
    </location>
</feature>
<evidence type="ECO:0000313" key="3">
    <source>
        <dbReference type="Proteomes" id="UP000005207"/>
    </source>
</evidence>
<dbReference type="OMA" id="HEREPFF"/>
<proteinExistence type="predicted"/>
<evidence type="ECO:0000313" key="2">
    <source>
        <dbReference type="Ensembl" id="ENSONIP00000042858.1"/>
    </source>
</evidence>
<accession>A0A669C520</accession>
<feature type="compositionally biased region" description="Polar residues" evidence="1">
    <location>
        <begin position="52"/>
        <end position="61"/>
    </location>
</feature>
<dbReference type="InParanoid" id="A0A669C520"/>
<sequence length="230" mass="26121">YLFENADMQADCGLRIYFWLFLCDAAEVTLGLPHAFPIRQTEMYLPPVGATGAQTSRLNRGSTGGGEPDSPSWCRTPKSFDVFQSRTIFRFPRRSSSGYFSSDCDSLPSSPLSPKPVMSDKAIQTPSPTGQVLIHALQRMGEVRGEGPGTQHGEHRLFMYNSRINVSARTWRSVTNDSEKMNKNILRMFCYLVSYLRCVCFHPFLTVELSHEREPFFHYSDVLCLLFSHE</sequence>
<name>A0A669C520_ORENI</name>
<protein>
    <submittedName>
        <fullName evidence="2">Uncharacterized protein</fullName>
    </submittedName>
</protein>
<keyword evidence="3" id="KW-1185">Reference proteome</keyword>
<evidence type="ECO:0000256" key="1">
    <source>
        <dbReference type="SAM" id="MobiDB-lite"/>
    </source>
</evidence>
<organism evidence="2 3">
    <name type="scientific">Oreochromis niloticus</name>
    <name type="common">Nile tilapia</name>
    <name type="synonym">Tilapia nilotica</name>
    <dbReference type="NCBI Taxonomy" id="8128"/>
    <lineage>
        <taxon>Eukaryota</taxon>
        <taxon>Metazoa</taxon>
        <taxon>Chordata</taxon>
        <taxon>Craniata</taxon>
        <taxon>Vertebrata</taxon>
        <taxon>Euteleostomi</taxon>
        <taxon>Actinopterygii</taxon>
        <taxon>Neopterygii</taxon>
        <taxon>Teleostei</taxon>
        <taxon>Neoteleostei</taxon>
        <taxon>Acanthomorphata</taxon>
        <taxon>Ovalentaria</taxon>
        <taxon>Cichlomorphae</taxon>
        <taxon>Cichliformes</taxon>
        <taxon>Cichlidae</taxon>
        <taxon>African cichlids</taxon>
        <taxon>Pseudocrenilabrinae</taxon>
        <taxon>Oreochromini</taxon>
        <taxon>Oreochromis</taxon>
    </lineage>
</organism>
<reference evidence="2" key="2">
    <citation type="submission" date="2025-08" db="UniProtKB">
        <authorList>
            <consortium name="Ensembl"/>
        </authorList>
    </citation>
    <scope>IDENTIFICATION</scope>
</reference>
<feature type="region of interest" description="Disordered" evidence="1">
    <location>
        <begin position="97"/>
        <end position="119"/>
    </location>
</feature>